<dbReference type="EMBL" id="JAFELM010000028">
    <property type="protein sequence ID" value="MBM6617879.1"/>
    <property type="molecule type" value="Genomic_DNA"/>
</dbReference>
<keyword evidence="2" id="KW-0378">Hydrolase</keyword>
<evidence type="ECO:0000259" key="1">
    <source>
        <dbReference type="Pfam" id="PF03372"/>
    </source>
</evidence>
<dbReference type="InterPro" id="IPR005135">
    <property type="entry name" value="Endo/exonuclease/phosphatase"/>
</dbReference>
<dbReference type="Proteomes" id="UP001518925">
    <property type="component" value="Unassembled WGS sequence"/>
</dbReference>
<sequence>MKIISWNCQQGFINKDKYKRLIELAPDIAIIPECQNTDQFMRELNIYDGIWCGKNENKGLGIISLSDKYKLSIIKEFPSFEWIVPIKVTGEEDFTLIAVWPIRQEGISYGKYVLTALSEYGELLRNQHVIIMGDFNIDQKLKASYRGIKGMGEINEFLGMFGIRSCYHHFTNESFGEEATPTYYHHRKKDQPFHIDYCFVSQSILDKNTRFCIKDNDVWQGLSDHLPLILEMN</sequence>
<organism evidence="2 3">
    <name type="scientific">Bacillus suaedaesalsae</name>
    <dbReference type="NCBI Taxonomy" id="2810349"/>
    <lineage>
        <taxon>Bacteria</taxon>
        <taxon>Bacillati</taxon>
        <taxon>Bacillota</taxon>
        <taxon>Bacilli</taxon>
        <taxon>Bacillales</taxon>
        <taxon>Bacillaceae</taxon>
        <taxon>Bacillus</taxon>
    </lineage>
</organism>
<evidence type="ECO:0000313" key="2">
    <source>
        <dbReference type="EMBL" id="MBM6617879.1"/>
    </source>
</evidence>
<gene>
    <name evidence="2" type="ORF">JR050_09385</name>
</gene>
<accession>A0ABS2DHG5</accession>
<evidence type="ECO:0000313" key="3">
    <source>
        <dbReference type="Proteomes" id="UP001518925"/>
    </source>
</evidence>
<keyword evidence="3" id="KW-1185">Reference proteome</keyword>
<protein>
    <submittedName>
        <fullName evidence="2">Endonuclease/exonuclease/phosphatase family protein</fullName>
    </submittedName>
</protein>
<name>A0ABS2DHG5_9BACI</name>
<reference evidence="2 3" key="1">
    <citation type="submission" date="2021-02" db="EMBL/GenBank/DDBJ databases">
        <title>Bacillus sp. RD4P76, an endophyte from a halophyte.</title>
        <authorList>
            <person name="Sun J.-Q."/>
        </authorList>
    </citation>
    <scope>NUCLEOTIDE SEQUENCE [LARGE SCALE GENOMIC DNA]</scope>
    <source>
        <strain evidence="2 3">RD4P76</strain>
    </source>
</reference>
<dbReference type="GO" id="GO:0004519">
    <property type="term" value="F:endonuclease activity"/>
    <property type="evidence" value="ECO:0007669"/>
    <property type="project" value="UniProtKB-KW"/>
</dbReference>
<dbReference type="RefSeq" id="WP_204203238.1">
    <property type="nucleotide sequence ID" value="NZ_JAFELM010000028.1"/>
</dbReference>
<keyword evidence="2" id="KW-0255">Endonuclease</keyword>
<dbReference type="SUPFAM" id="SSF56219">
    <property type="entry name" value="DNase I-like"/>
    <property type="match status" value="1"/>
</dbReference>
<keyword evidence="2" id="KW-0540">Nuclease</keyword>
<dbReference type="InterPro" id="IPR036691">
    <property type="entry name" value="Endo/exonu/phosph_ase_sf"/>
</dbReference>
<dbReference type="Gene3D" id="3.60.10.10">
    <property type="entry name" value="Endonuclease/exonuclease/phosphatase"/>
    <property type="match status" value="1"/>
</dbReference>
<comment type="caution">
    <text evidence="2">The sequence shown here is derived from an EMBL/GenBank/DDBJ whole genome shotgun (WGS) entry which is preliminary data.</text>
</comment>
<feature type="domain" description="Endonuclease/exonuclease/phosphatase" evidence="1">
    <location>
        <begin position="4"/>
        <end position="206"/>
    </location>
</feature>
<dbReference type="Pfam" id="PF03372">
    <property type="entry name" value="Exo_endo_phos"/>
    <property type="match status" value="1"/>
</dbReference>
<proteinExistence type="predicted"/>